<dbReference type="RefSeq" id="WP_047897706.1">
    <property type="nucleotide sequence ID" value="NZ_AEJF01000242.1"/>
</dbReference>
<evidence type="ECO:0000313" key="2">
    <source>
        <dbReference type="Proteomes" id="UP000035963"/>
    </source>
</evidence>
<dbReference type="Proteomes" id="UP000035963">
    <property type="component" value="Unassembled WGS sequence"/>
</dbReference>
<dbReference type="PATRIC" id="fig|908627.4.peg.8878"/>
<organism evidence="1 2">
    <name type="scientific">Caballeronia mineralivorans PML1(12)</name>
    <dbReference type="NCBI Taxonomy" id="908627"/>
    <lineage>
        <taxon>Bacteria</taxon>
        <taxon>Pseudomonadati</taxon>
        <taxon>Pseudomonadota</taxon>
        <taxon>Betaproteobacteria</taxon>
        <taxon>Burkholderiales</taxon>
        <taxon>Burkholderiaceae</taxon>
        <taxon>Caballeronia</taxon>
    </lineage>
</organism>
<accession>A0A0J1FLZ6</accession>
<dbReference type="OrthoDB" id="9009697at2"/>
<keyword evidence="2" id="KW-1185">Reference proteome</keyword>
<sequence>MQTNLRKTLDASYTRLKHMEPSPTAFAGNYALCLGVIMGGQTCKGMSVTEAASERAYLAMLAAMYEIQLGVRGDLSQR</sequence>
<name>A0A0J1FLZ6_9BURK</name>
<protein>
    <recommendedName>
        <fullName evidence="3">TetR family transcriptional regulator</fullName>
    </recommendedName>
</protein>
<comment type="caution">
    <text evidence="1">The sequence shown here is derived from an EMBL/GenBank/DDBJ whole genome shotgun (WGS) entry which is preliminary data.</text>
</comment>
<dbReference type="EMBL" id="AEJF01000242">
    <property type="protein sequence ID" value="KLU20758.1"/>
    <property type="molecule type" value="Genomic_DNA"/>
</dbReference>
<gene>
    <name evidence="1" type="ORF">EOS_39645</name>
</gene>
<proteinExistence type="predicted"/>
<evidence type="ECO:0008006" key="3">
    <source>
        <dbReference type="Google" id="ProtNLM"/>
    </source>
</evidence>
<reference evidence="1 2" key="1">
    <citation type="journal article" date="2015" name="Genome Announc.">
        <title>Draft Genome Sequence of Burkholderia sp. Strain PML1(12), an Ectomycorrhizosphere-Inhabiting Bacterium with Effective Mineral-Weathering Ability.</title>
        <authorList>
            <person name="Uroz S."/>
            <person name="Oger P."/>
        </authorList>
    </citation>
    <scope>NUCLEOTIDE SEQUENCE [LARGE SCALE GENOMIC DNA]</scope>
    <source>
        <strain evidence="2">PML1(12)</strain>
    </source>
</reference>
<dbReference type="AlphaFoldDB" id="A0A0J1FLZ6"/>
<evidence type="ECO:0000313" key="1">
    <source>
        <dbReference type="EMBL" id="KLU20758.1"/>
    </source>
</evidence>